<dbReference type="Proteomes" id="UP000002051">
    <property type="component" value="Unassembled WGS sequence"/>
</dbReference>
<proteinExistence type="predicted"/>
<dbReference type="Pfam" id="PF07839">
    <property type="entry name" value="CaM_binding"/>
    <property type="match status" value="1"/>
</dbReference>
<dbReference type="OrthoDB" id="1939646at2759"/>
<dbReference type="AlphaFoldDB" id="G7I5R9"/>
<feature type="compositionally biased region" description="Low complexity" evidence="1">
    <location>
        <begin position="20"/>
        <end position="44"/>
    </location>
</feature>
<feature type="compositionally biased region" description="Basic and acidic residues" evidence="1">
    <location>
        <begin position="274"/>
        <end position="283"/>
    </location>
</feature>
<keyword evidence="6" id="KW-1185">Reference proteome</keyword>
<dbReference type="eggNOG" id="ENOG502S64D">
    <property type="taxonomic scope" value="Eukaryota"/>
</dbReference>
<dbReference type="InterPro" id="IPR012417">
    <property type="entry name" value="CaM-bd_dom_pln"/>
</dbReference>
<dbReference type="EMBL" id="PSQE01000001">
    <property type="protein sequence ID" value="RHN76810.1"/>
    <property type="molecule type" value="Genomic_DNA"/>
</dbReference>
<reference evidence="3 6" key="1">
    <citation type="journal article" date="2011" name="Nature">
        <title>The Medicago genome provides insight into the evolution of rhizobial symbioses.</title>
        <authorList>
            <person name="Young N.D."/>
            <person name="Debelle F."/>
            <person name="Oldroyd G.E."/>
            <person name="Geurts R."/>
            <person name="Cannon S.B."/>
            <person name="Udvardi M.K."/>
            <person name="Benedito V.A."/>
            <person name="Mayer K.F."/>
            <person name="Gouzy J."/>
            <person name="Schoof H."/>
            <person name="Van de Peer Y."/>
            <person name="Proost S."/>
            <person name="Cook D.R."/>
            <person name="Meyers B.C."/>
            <person name="Spannagl M."/>
            <person name="Cheung F."/>
            <person name="De Mita S."/>
            <person name="Krishnakumar V."/>
            <person name="Gundlach H."/>
            <person name="Zhou S."/>
            <person name="Mudge J."/>
            <person name="Bharti A.K."/>
            <person name="Murray J.D."/>
            <person name="Naoumkina M.A."/>
            <person name="Rosen B."/>
            <person name="Silverstein K.A."/>
            <person name="Tang H."/>
            <person name="Rombauts S."/>
            <person name="Zhao P.X."/>
            <person name="Zhou P."/>
            <person name="Barbe V."/>
            <person name="Bardou P."/>
            <person name="Bechner M."/>
            <person name="Bellec A."/>
            <person name="Berger A."/>
            <person name="Berges H."/>
            <person name="Bidwell S."/>
            <person name="Bisseling T."/>
            <person name="Choisne N."/>
            <person name="Couloux A."/>
            <person name="Denny R."/>
            <person name="Deshpande S."/>
            <person name="Dai X."/>
            <person name="Doyle J.J."/>
            <person name="Dudez A.M."/>
            <person name="Farmer A.D."/>
            <person name="Fouteau S."/>
            <person name="Franken C."/>
            <person name="Gibelin C."/>
            <person name="Gish J."/>
            <person name="Goldstein S."/>
            <person name="Gonzalez A.J."/>
            <person name="Green P.J."/>
            <person name="Hallab A."/>
            <person name="Hartog M."/>
            <person name="Hua A."/>
            <person name="Humphray S.J."/>
            <person name="Jeong D.H."/>
            <person name="Jing Y."/>
            <person name="Jocker A."/>
            <person name="Kenton S.M."/>
            <person name="Kim D.J."/>
            <person name="Klee K."/>
            <person name="Lai H."/>
            <person name="Lang C."/>
            <person name="Lin S."/>
            <person name="Macmil S.L."/>
            <person name="Magdelenat G."/>
            <person name="Matthews L."/>
            <person name="McCorrison J."/>
            <person name="Monaghan E.L."/>
            <person name="Mun J.H."/>
            <person name="Najar F.Z."/>
            <person name="Nicholson C."/>
            <person name="Noirot C."/>
            <person name="O'Bleness M."/>
            <person name="Paule C.R."/>
            <person name="Poulain J."/>
            <person name="Prion F."/>
            <person name="Qin B."/>
            <person name="Qu C."/>
            <person name="Retzel E.F."/>
            <person name="Riddle C."/>
            <person name="Sallet E."/>
            <person name="Samain S."/>
            <person name="Samson N."/>
            <person name="Sanders I."/>
            <person name="Saurat O."/>
            <person name="Scarpelli C."/>
            <person name="Schiex T."/>
            <person name="Segurens B."/>
            <person name="Severin A.J."/>
            <person name="Sherrier D.J."/>
            <person name="Shi R."/>
            <person name="Sims S."/>
            <person name="Singer S.R."/>
            <person name="Sinharoy S."/>
            <person name="Sterck L."/>
            <person name="Viollet A."/>
            <person name="Wang B.B."/>
            <person name="Wang K."/>
            <person name="Wang M."/>
            <person name="Wang X."/>
            <person name="Warfsmann J."/>
            <person name="Weissenbach J."/>
            <person name="White D.D."/>
            <person name="White J.D."/>
            <person name="Wiley G.B."/>
            <person name="Wincker P."/>
            <person name="Xing Y."/>
            <person name="Yang L."/>
            <person name="Yao Z."/>
            <person name="Ying F."/>
            <person name="Zhai J."/>
            <person name="Zhou L."/>
            <person name="Zuber A."/>
            <person name="Denarie J."/>
            <person name="Dixon R.A."/>
            <person name="May G.D."/>
            <person name="Schwartz D.C."/>
            <person name="Rogers J."/>
            <person name="Quetier F."/>
            <person name="Town C.D."/>
            <person name="Roe B.A."/>
        </authorList>
    </citation>
    <scope>NUCLEOTIDE SEQUENCE [LARGE SCALE GENOMIC DNA]</scope>
    <source>
        <strain evidence="3">A17</strain>
        <strain evidence="5 6">cv. Jemalong A17</strain>
    </source>
</reference>
<protein>
    <submittedName>
        <fullName evidence="4">Putative Calmodulin-binding domain, plant</fullName>
    </submittedName>
</protein>
<sequence length="482" mass="53774">MATKTKESSTLVGNERKKTAPSITTTKRTTKPSTTNKSNSTTSSEKNIPNYLKPTTSFKQLKTETPIKPSPLRRRSLDKSLSSSNLTATKQKETSFSRLHKTLVSPGPRERSATLNNRSSNVPVKSTNTSKPISNKTPSDAKTKLVGKKVINKSAFSRNNSTSKTSKKVANDHASDIPAKIKAVITYSDSSSVETEDVKEVTNQEVEVIKVENEEYVCHEISTDVNSELPQQHEHDQILEDSDMSQNQADDEKVISTVSDQEVEEKESQEEEHELEHEEKENNNENQTEEVDHSEVESEVSVIEKEENESENQIEEVDRSEVESEVSVIEKEENQSENQTEDVDRSKVEIEVSGNEKVEIESGNQREEVDHFEVESEVAVNEKEENESGKVIEDQKSENNNEEEHGGEEKEAVEGGVSEEVEEAKIEVAQPKQQQLAVKGKNDLSQVSNGMIEETASKLLGRKNKVLALAGAFQTVIDHQIK</sequence>
<reference evidence="3 6" key="2">
    <citation type="journal article" date="2014" name="BMC Genomics">
        <title>An improved genome release (version Mt4.0) for the model legume Medicago truncatula.</title>
        <authorList>
            <person name="Tang H."/>
            <person name="Krishnakumar V."/>
            <person name="Bidwell S."/>
            <person name="Rosen B."/>
            <person name="Chan A."/>
            <person name="Zhou S."/>
            <person name="Gentzbittel L."/>
            <person name="Childs K.L."/>
            <person name="Yandell M."/>
            <person name="Gundlach H."/>
            <person name="Mayer K.F."/>
            <person name="Schwartz D.C."/>
            <person name="Town C.D."/>
        </authorList>
    </citation>
    <scope>GENOME REANNOTATION</scope>
    <source>
        <strain evidence="5 6">cv. Jemalong A17</strain>
    </source>
</reference>
<dbReference type="GO" id="GO:0005516">
    <property type="term" value="F:calmodulin binding"/>
    <property type="evidence" value="ECO:0007669"/>
    <property type="project" value="InterPro"/>
</dbReference>
<evidence type="ECO:0000313" key="6">
    <source>
        <dbReference type="Proteomes" id="UP000002051"/>
    </source>
</evidence>
<feature type="compositionally biased region" description="Acidic residues" evidence="1">
    <location>
        <begin position="306"/>
        <end position="315"/>
    </location>
</feature>
<dbReference type="STRING" id="3880.G7I5R9"/>
<reference evidence="4" key="4">
    <citation type="journal article" date="2018" name="Nat. Plants">
        <title>Whole-genome landscape of Medicago truncatula symbiotic genes.</title>
        <authorList>
            <person name="Pecrix Y."/>
            <person name="Gamas P."/>
            <person name="Carrere S."/>
        </authorList>
    </citation>
    <scope>NUCLEOTIDE SEQUENCE</scope>
    <source>
        <tissue evidence="4">Leaves</tissue>
    </source>
</reference>
<reference evidence="5" key="3">
    <citation type="submission" date="2015-04" db="UniProtKB">
        <authorList>
            <consortium name="EnsemblPlants"/>
        </authorList>
    </citation>
    <scope>IDENTIFICATION</scope>
    <source>
        <strain evidence="5">cv. Jemalong A17</strain>
    </source>
</reference>
<feature type="compositionally biased region" description="Basic and acidic residues" evidence="1">
    <location>
        <begin position="342"/>
        <end position="413"/>
    </location>
</feature>
<dbReference type="Proteomes" id="UP000265566">
    <property type="component" value="Chromosome 1"/>
</dbReference>
<evidence type="ECO:0000313" key="3">
    <source>
        <dbReference type="EMBL" id="AES58908.1"/>
    </source>
</evidence>
<dbReference type="KEGG" id="mtr:11433341"/>
<accession>G7I5R9</accession>
<dbReference type="OMA" id="DVIATKM"/>
<feature type="compositionally biased region" description="Basic and acidic residues" evidence="1">
    <location>
        <begin position="316"/>
        <end position="334"/>
    </location>
</feature>
<dbReference type="PANTHER" id="PTHR33349:SF27">
    <property type="entry name" value="CALMODULIN-BINDING DOMAIN, PLANT-RELATED"/>
    <property type="match status" value="1"/>
</dbReference>
<dbReference type="PANTHER" id="PTHR33349">
    <property type="entry name" value="EMB|CAB62594.1"/>
    <property type="match status" value="1"/>
</dbReference>
<organism evidence="3 6">
    <name type="scientific">Medicago truncatula</name>
    <name type="common">Barrel medic</name>
    <name type="synonym">Medicago tribuloides</name>
    <dbReference type="NCBI Taxonomy" id="3880"/>
    <lineage>
        <taxon>Eukaryota</taxon>
        <taxon>Viridiplantae</taxon>
        <taxon>Streptophyta</taxon>
        <taxon>Embryophyta</taxon>
        <taxon>Tracheophyta</taxon>
        <taxon>Spermatophyta</taxon>
        <taxon>Magnoliopsida</taxon>
        <taxon>eudicotyledons</taxon>
        <taxon>Gunneridae</taxon>
        <taxon>Pentapetalae</taxon>
        <taxon>rosids</taxon>
        <taxon>fabids</taxon>
        <taxon>Fabales</taxon>
        <taxon>Fabaceae</taxon>
        <taxon>Papilionoideae</taxon>
        <taxon>50 kb inversion clade</taxon>
        <taxon>NPAAA clade</taxon>
        <taxon>Hologalegina</taxon>
        <taxon>IRL clade</taxon>
        <taxon>Trifolieae</taxon>
        <taxon>Medicago</taxon>
    </lineage>
</organism>
<dbReference type="Gramene" id="rna188">
    <property type="protein sequence ID" value="RHN76810.1"/>
    <property type="gene ID" value="gene188"/>
</dbReference>
<dbReference type="HOGENOM" id="CLU_638414_0_0_1"/>
<dbReference type="PaxDb" id="3880-AES58908"/>
<feature type="region of interest" description="Disordered" evidence="1">
    <location>
        <begin position="1"/>
        <end position="146"/>
    </location>
</feature>
<gene>
    <name evidence="5" type="primary">11433341</name>
    <name evidence="3" type="ordered locus">MTR_1g009660</name>
    <name evidence="4" type="ORF">MtrunA17_Chr1g0147941</name>
</gene>
<dbReference type="EnsemblPlants" id="AES58908">
    <property type="protein sequence ID" value="AES58908"/>
    <property type="gene ID" value="MTR_1g009660"/>
</dbReference>
<evidence type="ECO:0000259" key="2">
    <source>
        <dbReference type="Pfam" id="PF07839"/>
    </source>
</evidence>
<evidence type="ECO:0000313" key="4">
    <source>
        <dbReference type="EMBL" id="RHN76810.1"/>
    </source>
</evidence>
<evidence type="ECO:0000256" key="1">
    <source>
        <dbReference type="SAM" id="MobiDB-lite"/>
    </source>
</evidence>
<feature type="region of interest" description="Disordered" evidence="1">
    <location>
        <begin position="221"/>
        <end position="419"/>
    </location>
</feature>
<feature type="compositionally biased region" description="Polar residues" evidence="1">
    <location>
        <begin position="113"/>
        <end position="140"/>
    </location>
</feature>
<name>G7I5R9_MEDTR</name>
<evidence type="ECO:0000313" key="5">
    <source>
        <dbReference type="EnsemblPlants" id="AES58908"/>
    </source>
</evidence>
<feature type="compositionally biased region" description="Acidic residues" evidence="1">
    <location>
        <begin position="261"/>
        <end position="273"/>
    </location>
</feature>
<dbReference type="EMBL" id="CM001217">
    <property type="protein sequence ID" value="AES58908.1"/>
    <property type="molecule type" value="Genomic_DNA"/>
</dbReference>
<feature type="domain" description="Calmodulin-binding" evidence="2">
    <location>
        <begin position="367"/>
        <end position="477"/>
    </location>
</feature>